<organism evidence="1 2">
    <name type="scientific">Gigaspora rosea</name>
    <dbReference type="NCBI Taxonomy" id="44941"/>
    <lineage>
        <taxon>Eukaryota</taxon>
        <taxon>Fungi</taxon>
        <taxon>Fungi incertae sedis</taxon>
        <taxon>Mucoromycota</taxon>
        <taxon>Glomeromycotina</taxon>
        <taxon>Glomeromycetes</taxon>
        <taxon>Diversisporales</taxon>
        <taxon>Gigasporaceae</taxon>
        <taxon>Gigaspora</taxon>
    </lineage>
</organism>
<accession>A0A397U7S5</accession>
<dbReference type="EMBL" id="QKWP01002046">
    <property type="protein sequence ID" value="RIB05128.1"/>
    <property type="molecule type" value="Genomic_DNA"/>
</dbReference>
<dbReference type="OrthoDB" id="2446246at2759"/>
<dbReference type="Proteomes" id="UP000266673">
    <property type="component" value="Unassembled WGS sequence"/>
</dbReference>
<dbReference type="STRING" id="44941.A0A397U7S5"/>
<dbReference type="PANTHER" id="PTHR47718:SF3">
    <property type="entry name" value="PROTEIN FAR1-RELATED SEQUENCE 5-LIKE"/>
    <property type="match status" value="1"/>
</dbReference>
<dbReference type="PANTHER" id="PTHR47718">
    <property type="entry name" value="OS01G0519700 PROTEIN"/>
    <property type="match status" value="1"/>
</dbReference>
<evidence type="ECO:0000313" key="1">
    <source>
        <dbReference type="EMBL" id="RIB05128.1"/>
    </source>
</evidence>
<gene>
    <name evidence="1" type="ORF">C2G38_2220559</name>
</gene>
<keyword evidence="2" id="KW-1185">Reference proteome</keyword>
<comment type="caution">
    <text evidence="1">The sequence shown here is derived from an EMBL/GenBank/DDBJ whole genome shotgun (WGS) entry which is preliminary data.</text>
</comment>
<proteinExistence type="predicted"/>
<sequence>MTKIIWIISLKIEDTRNLEFHTEFQEDDNRNLEYPITLEKVFTNWAEVDLCMRGRPYDSRKEAHIVKECNRGHHTGKCGYQVNTYRRKSDNMIHISKISGQHDHVLVKNIEIVATYYRKLTPEMYNEIRLLAASGVHSGAIIEVLQKKNPEKYIHARNVYNIIQTSCAQEKKVSDARAMFLELLKYQQKDPTFYIDAQFERDNNYLTRLFWMSPNQQQLWARFHDVILLDSTAKTN</sequence>
<dbReference type="AlphaFoldDB" id="A0A397U7S5"/>
<evidence type="ECO:0008006" key="3">
    <source>
        <dbReference type="Google" id="ProtNLM"/>
    </source>
</evidence>
<evidence type="ECO:0000313" key="2">
    <source>
        <dbReference type="Proteomes" id="UP000266673"/>
    </source>
</evidence>
<name>A0A397U7S5_9GLOM</name>
<protein>
    <recommendedName>
        <fullName evidence="3">FAR1 domain-containing protein</fullName>
    </recommendedName>
</protein>
<reference evidence="1 2" key="1">
    <citation type="submission" date="2018-06" db="EMBL/GenBank/DDBJ databases">
        <title>Comparative genomics reveals the genomic features of Rhizophagus irregularis, R. cerebriforme, R. diaphanum and Gigaspora rosea, and their symbiotic lifestyle signature.</title>
        <authorList>
            <person name="Morin E."/>
            <person name="San Clemente H."/>
            <person name="Chen E.C.H."/>
            <person name="De La Providencia I."/>
            <person name="Hainaut M."/>
            <person name="Kuo A."/>
            <person name="Kohler A."/>
            <person name="Murat C."/>
            <person name="Tang N."/>
            <person name="Roy S."/>
            <person name="Loubradou J."/>
            <person name="Henrissat B."/>
            <person name="Grigoriev I.V."/>
            <person name="Corradi N."/>
            <person name="Roux C."/>
            <person name="Martin F.M."/>
        </authorList>
    </citation>
    <scope>NUCLEOTIDE SEQUENCE [LARGE SCALE GENOMIC DNA]</scope>
    <source>
        <strain evidence="1 2">DAOM 194757</strain>
    </source>
</reference>